<evidence type="ECO:0000259" key="1">
    <source>
        <dbReference type="Pfam" id="PF09851"/>
    </source>
</evidence>
<accession>A0A9D7SVX0</accession>
<dbReference type="EMBL" id="JADKGY010000008">
    <property type="protein sequence ID" value="MBK9982882.1"/>
    <property type="molecule type" value="Genomic_DNA"/>
</dbReference>
<gene>
    <name evidence="2" type="ORF">IPP15_10765</name>
</gene>
<sequence length="30" mass="3634">MSQLKRLGELRDRGLLSEQEFMIEKKKLTR</sequence>
<reference evidence="2 3" key="1">
    <citation type="submission" date="2020-10" db="EMBL/GenBank/DDBJ databases">
        <title>Connecting structure to function with the recovery of over 1000 high-quality activated sludge metagenome-assembled genomes encoding full-length rRNA genes using long-read sequencing.</title>
        <authorList>
            <person name="Singleton C.M."/>
            <person name="Petriglieri F."/>
            <person name="Kristensen J.M."/>
            <person name="Kirkegaard R.H."/>
            <person name="Michaelsen T.Y."/>
            <person name="Andersen M.H."/>
            <person name="Karst S.M."/>
            <person name="Dueholm M.S."/>
            <person name="Nielsen P.H."/>
            <person name="Albertsen M."/>
        </authorList>
    </citation>
    <scope>NUCLEOTIDE SEQUENCE [LARGE SCALE GENOMIC DNA]</scope>
    <source>
        <strain evidence="2">Ribe_18-Q3-R11-54_MAXAC.273</strain>
    </source>
</reference>
<evidence type="ECO:0000313" key="2">
    <source>
        <dbReference type="EMBL" id="MBK9982882.1"/>
    </source>
</evidence>
<name>A0A9D7SVX0_9BACT</name>
<feature type="domain" description="SHOCT" evidence="1">
    <location>
        <begin position="2"/>
        <end position="28"/>
    </location>
</feature>
<dbReference type="Proteomes" id="UP000808337">
    <property type="component" value="Unassembled WGS sequence"/>
</dbReference>
<protein>
    <submittedName>
        <fullName evidence="2">SHOCT domain-containing protein</fullName>
    </submittedName>
</protein>
<evidence type="ECO:0000313" key="3">
    <source>
        <dbReference type="Proteomes" id="UP000808337"/>
    </source>
</evidence>
<dbReference type="Pfam" id="PF09851">
    <property type="entry name" value="SHOCT"/>
    <property type="match status" value="1"/>
</dbReference>
<dbReference type="InterPro" id="IPR018649">
    <property type="entry name" value="SHOCT"/>
</dbReference>
<dbReference type="AlphaFoldDB" id="A0A9D7SVX0"/>
<comment type="caution">
    <text evidence="2">The sequence shown here is derived from an EMBL/GenBank/DDBJ whole genome shotgun (WGS) entry which is preliminary data.</text>
</comment>
<organism evidence="2 3">
    <name type="scientific">Candidatus Opimibacter skivensis</name>
    <dbReference type="NCBI Taxonomy" id="2982028"/>
    <lineage>
        <taxon>Bacteria</taxon>
        <taxon>Pseudomonadati</taxon>
        <taxon>Bacteroidota</taxon>
        <taxon>Saprospiria</taxon>
        <taxon>Saprospirales</taxon>
        <taxon>Saprospiraceae</taxon>
        <taxon>Candidatus Opimibacter</taxon>
    </lineage>
</organism>
<proteinExistence type="predicted"/>